<feature type="domain" description="SMP-LTD" evidence="14">
    <location>
        <begin position="325"/>
        <end position="589"/>
    </location>
</feature>
<feature type="transmembrane region" description="Helical" evidence="12">
    <location>
        <begin position="275"/>
        <end position="293"/>
    </location>
</feature>
<dbReference type="PANTHER" id="PTHR47348">
    <property type="entry name" value="MEIOTICALLY UP-REGULATED GENE 190 PROTEIN"/>
    <property type="match status" value="1"/>
</dbReference>
<evidence type="ECO:0000256" key="10">
    <source>
        <dbReference type="ARBA" id="ARBA00023136"/>
    </source>
</evidence>
<dbReference type="GO" id="GO:0061817">
    <property type="term" value="P:endoplasmic reticulum-plasma membrane tethering"/>
    <property type="evidence" value="ECO:0007669"/>
    <property type="project" value="InterPro"/>
</dbReference>
<dbReference type="GO" id="GO:0005789">
    <property type="term" value="C:endoplasmic reticulum membrane"/>
    <property type="evidence" value="ECO:0007669"/>
    <property type="project" value="UniProtKB-SubCell"/>
</dbReference>
<protein>
    <recommendedName>
        <fullName evidence="17">C2 domain-containing protein</fullName>
    </recommendedName>
</protein>
<sequence>MSDDAETSRRDYRAPYTSHHPIPTVQRYREEKEQRRTDAGYGEEKGPSRTEQTVEAAKDYWYNDRSGEDGNGPSDGRPYESGNQNVSHNDDARSDAEQQQGTQYEGEQERSNGGMHKDQNEKNNYVMDDTSQASSGGQDPKQKRKSMKKRKEDAAEREVTDPVTHLPVTIHDFTDKDLKETPENEPSPGSTARTATGSSNAPKSNSTLQDERRENERGRAGMERLFPPPAFDSARTELVRIYQLALTVGLGLVGTVAMLLLVLEKILGFGRTLSAIVVLVVGLGLGLVVIRGLQGWVANKVKEVWEDEVWDAERQKGDETANSPTPESTQWLNSVLASIWPLVNPDLFTSLADTLEDVMQASLPKLVRMVSVEDIGQGSESLRILGVRWLPTGAAAQSVSVDGKIQSDSNDKKKSDRSVPGEGEVKGNTDEDAAEGQQQSAPNNAQDEQEGEAIAEGLEAEDGDFMNLEVAFAYRARSSTRKFKDRAKNAHLYLAFYLPGSVKLPVWVELRGLVGTVRLRLQLTPDPPFFALCTLTFLGQPKVDLSCVPLVKKGLNIMDLPLISNFVQSAVDAAMAEYVAPKSLTLDLKNMLVGDDFKKDTDARGVLIIRVKRAYDFKEGDSGLPLVKQGSADPYVTLSWAKFGKPLWSTRVILSEMEPCWDETAFVLVTPEALNVDERLRVQLWDSDRTTADDDLGRVELGLKDLMRDPHSNGKMWDRTDGLKALKPGEGMPGKIEWSVGYFSKSRILDSQLAQQTDDPSVQNTEQLRRKVHEESEKKLREANKDQSDELEQQKAQDFKARQDQFAISSPPPEGYPSGIFSIQIHQITGLEIGKNNKDRDDKADGASDEEETGESLPSAYCTIILNQQKIFKTRTKPKNSKPFFNAGTERFVRDWRQTEVMISVRDARVHEDDALLGVIYLPLGKIFAERSQINGNYPLAGGIGYGR</sequence>
<dbReference type="PROSITE" id="PS51847">
    <property type="entry name" value="SMP"/>
    <property type="match status" value="1"/>
</dbReference>
<feature type="compositionally biased region" description="Basic and acidic residues" evidence="11">
    <location>
        <begin position="56"/>
        <end position="68"/>
    </location>
</feature>
<feature type="compositionally biased region" description="Basic and acidic residues" evidence="11">
    <location>
        <begin position="172"/>
        <end position="182"/>
    </location>
</feature>
<keyword evidence="4 12" id="KW-0812">Transmembrane</keyword>
<feature type="compositionally biased region" description="Polar residues" evidence="11">
    <location>
        <begin position="436"/>
        <end position="446"/>
    </location>
</feature>
<dbReference type="SMART" id="SM00239">
    <property type="entry name" value="C2"/>
    <property type="match status" value="2"/>
</dbReference>
<feature type="compositionally biased region" description="Basic and acidic residues" evidence="11">
    <location>
        <begin position="150"/>
        <end position="160"/>
    </location>
</feature>
<feature type="compositionally biased region" description="Basic and acidic residues" evidence="11">
    <location>
        <begin position="835"/>
        <end position="846"/>
    </location>
</feature>
<reference evidence="15 16" key="1">
    <citation type="submission" date="2017-03" db="EMBL/GenBank/DDBJ databases">
        <title>Genomes of endolithic fungi from Antarctica.</title>
        <authorList>
            <person name="Coleine C."/>
            <person name="Masonjones S."/>
            <person name="Stajich J.E."/>
        </authorList>
    </citation>
    <scope>NUCLEOTIDE SEQUENCE [LARGE SCALE GENOMIC DNA]</scope>
    <source>
        <strain evidence="15 16">CCFEE 5187</strain>
    </source>
</reference>
<keyword evidence="6" id="KW-0256">Endoplasmic reticulum</keyword>
<feature type="compositionally biased region" description="Basic and acidic residues" evidence="11">
    <location>
        <begin position="409"/>
        <end position="429"/>
    </location>
</feature>
<evidence type="ECO:0000256" key="11">
    <source>
        <dbReference type="SAM" id="MobiDB-lite"/>
    </source>
</evidence>
<evidence type="ECO:0000256" key="1">
    <source>
        <dbReference type="ARBA" id="ARBA00004586"/>
    </source>
</evidence>
<dbReference type="CDD" id="cd04052">
    <property type="entry name" value="C2B_Tricalbin-like"/>
    <property type="match status" value="1"/>
</dbReference>
<feature type="compositionally biased region" description="Polar residues" evidence="11">
    <location>
        <begin position="752"/>
        <end position="766"/>
    </location>
</feature>
<keyword evidence="8" id="KW-0445">Lipid transport</keyword>
<dbReference type="AlphaFoldDB" id="A0A4U0XJ04"/>
<gene>
    <name evidence="15" type="ORF">B0A49_03730</name>
</gene>
<evidence type="ECO:0000313" key="15">
    <source>
        <dbReference type="EMBL" id="TKA76156.1"/>
    </source>
</evidence>
<dbReference type="InterPro" id="IPR000008">
    <property type="entry name" value="C2_dom"/>
</dbReference>
<feature type="region of interest" description="Disordered" evidence="11">
    <location>
        <begin position="1"/>
        <end position="227"/>
    </location>
</feature>
<feature type="compositionally biased region" description="Polar residues" evidence="11">
    <location>
        <begin position="187"/>
        <end position="208"/>
    </location>
</feature>
<dbReference type="Pfam" id="PF00168">
    <property type="entry name" value="C2"/>
    <property type="match status" value="2"/>
</dbReference>
<accession>A0A4U0XJ04</accession>
<dbReference type="EMBL" id="NAJN01000252">
    <property type="protein sequence ID" value="TKA76156.1"/>
    <property type="molecule type" value="Genomic_DNA"/>
</dbReference>
<feature type="compositionally biased region" description="Basic and acidic residues" evidence="11">
    <location>
        <begin position="1"/>
        <end position="13"/>
    </location>
</feature>
<keyword evidence="16" id="KW-1185">Reference proteome</keyword>
<dbReference type="PANTHER" id="PTHR47348:SF2">
    <property type="entry name" value="MEIOTICALLY UP-REGULATED 190 PROTEIN"/>
    <property type="match status" value="1"/>
</dbReference>
<dbReference type="Pfam" id="PF25669">
    <property type="entry name" value="SMP_MUG190-like"/>
    <property type="match status" value="1"/>
</dbReference>
<comment type="caution">
    <text evidence="15">The sequence shown here is derived from an EMBL/GenBank/DDBJ whole genome shotgun (WGS) entry which is preliminary data.</text>
</comment>
<evidence type="ECO:0000313" key="16">
    <source>
        <dbReference type="Proteomes" id="UP000308768"/>
    </source>
</evidence>
<feature type="compositionally biased region" description="Basic and acidic residues" evidence="11">
    <location>
        <begin position="27"/>
        <end position="48"/>
    </location>
</feature>
<dbReference type="GO" id="GO:0006869">
    <property type="term" value="P:lipid transport"/>
    <property type="evidence" value="ECO:0007669"/>
    <property type="project" value="UniProtKB-KW"/>
</dbReference>
<name>A0A4U0XJ04_9PEZI</name>
<evidence type="ECO:0000256" key="4">
    <source>
        <dbReference type="ARBA" id="ARBA00022692"/>
    </source>
</evidence>
<dbReference type="SUPFAM" id="SSF49562">
    <property type="entry name" value="C2 domain (Calcium/lipid-binding domain, CaLB)"/>
    <property type="match status" value="2"/>
</dbReference>
<comment type="subcellular location">
    <subcellularLocation>
        <location evidence="1">Endoplasmic reticulum membrane</location>
    </subcellularLocation>
</comment>
<dbReference type="InterPro" id="IPR037765">
    <property type="entry name" value="C2B_Tricalbin"/>
</dbReference>
<keyword evidence="9" id="KW-0446">Lipid-binding</keyword>
<dbReference type="InterPro" id="IPR035892">
    <property type="entry name" value="C2_domain_sf"/>
</dbReference>
<evidence type="ECO:0000256" key="8">
    <source>
        <dbReference type="ARBA" id="ARBA00023055"/>
    </source>
</evidence>
<dbReference type="CDD" id="cd04041">
    <property type="entry name" value="C2A_fungal"/>
    <property type="match status" value="1"/>
</dbReference>
<keyword evidence="3" id="KW-0597">Phosphoprotein</keyword>
<feature type="domain" description="C2" evidence="13">
    <location>
        <begin position="587"/>
        <end position="718"/>
    </location>
</feature>
<dbReference type="InterPro" id="IPR037767">
    <property type="entry name" value="C2A_Mug190-like"/>
</dbReference>
<evidence type="ECO:0000256" key="6">
    <source>
        <dbReference type="ARBA" id="ARBA00022824"/>
    </source>
</evidence>
<feature type="compositionally biased region" description="Basic and acidic residues" evidence="11">
    <location>
        <begin position="767"/>
        <end position="801"/>
    </location>
</feature>
<evidence type="ECO:0000256" key="7">
    <source>
        <dbReference type="ARBA" id="ARBA00022989"/>
    </source>
</evidence>
<keyword evidence="10 12" id="KW-0472">Membrane</keyword>
<dbReference type="InterPro" id="IPR031468">
    <property type="entry name" value="SMP_LBD"/>
</dbReference>
<feature type="compositionally biased region" description="Basic and acidic residues" evidence="11">
    <location>
        <begin position="209"/>
        <end position="222"/>
    </location>
</feature>
<evidence type="ECO:0000256" key="12">
    <source>
        <dbReference type="SAM" id="Phobius"/>
    </source>
</evidence>
<feature type="compositionally biased region" description="Basic and acidic residues" evidence="11">
    <location>
        <begin position="107"/>
        <end position="121"/>
    </location>
</feature>
<dbReference type="PROSITE" id="PS50004">
    <property type="entry name" value="C2"/>
    <property type="match status" value="2"/>
</dbReference>
<evidence type="ECO:0000256" key="2">
    <source>
        <dbReference type="ARBA" id="ARBA00022448"/>
    </source>
</evidence>
<evidence type="ECO:0000256" key="3">
    <source>
        <dbReference type="ARBA" id="ARBA00022553"/>
    </source>
</evidence>
<evidence type="ECO:0000259" key="14">
    <source>
        <dbReference type="PROSITE" id="PS51847"/>
    </source>
</evidence>
<feature type="transmembrane region" description="Helical" evidence="12">
    <location>
        <begin position="241"/>
        <end position="263"/>
    </location>
</feature>
<dbReference type="GO" id="GO:0008289">
    <property type="term" value="F:lipid binding"/>
    <property type="evidence" value="ECO:0007669"/>
    <property type="project" value="UniProtKB-KW"/>
</dbReference>
<dbReference type="Proteomes" id="UP000308768">
    <property type="component" value="Unassembled WGS sequence"/>
</dbReference>
<evidence type="ECO:0000259" key="13">
    <source>
        <dbReference type="PROSITE" id="PS50004"/>
    </source>
</evidence>
<dbReference type="OrthoDB" id="419768at2759"/>
<proteinExistence type="predicted"/>
<feature type="non-terminal residue" evidence="15">
    <location>
        <position position="948"/>
    </location>
</feature>
<evidence type="ECO:0008006" key="17">
    <source>
        <dbReference type="Google" id="ProtNLM"/>
    </source>
</evidence>
<feature type="region of interest" description="Disordered" evidence="11">
    <location>
        <begin position="832"/>
        <end position="856"/>
    </location>
</feature>
<keyword evidence="7 12" id="KW-1133">Transmembrane helix</keyword>
<dbReference type="STRING" id="331657.A0A4U0XJ04"/>
<evidence type="ECO:0000256" key="9">
    <source>
        <dbReference type="ARBA" id="ARBA00023121"/>
    </source>
</evidence>
<feature type="domain" description="C2" evidence="13">
    <location>
        <begin position="800"/>
        <end position="938"/>
    </location>
</feature>
<dbReference type="Gene3D" id="2.60.40.150">
    <property type="entry name" value="C2 domain"/>
    <property type="match status" value="2"/>
</dbReference>
<keyword evidence="5" id="KW-0677">Repeat</keyword>
<feature type="region of interest" description="Disordered" evidence="11">
    <location>
        <begin position="398"/>
        <end position="451"/>
    </location>
</feature>
<feature type="region of interest" description="Disordered" evidence="11">
    <location>
        <begin position="752"/>
        <end position="801"/>
    </location>
</feature>
<organism evidence="15 16">
    <name type="scientific">Cryomyces minteri</name>
    <dbReference type="NCBI Taxonomy" id="331657"/>
    <lineage>
        <taxon>Eukaryota</taxon>
        <taxon>Fungi</taxon>
        <taxon>Dikarya</taxon>
        <taxon>Ascomycota</taxon>
        <taxon>Pezizomycotina</taxon>
        <taxon>Dothideomycetes</taxon>
        <taxon>Dothideomycetes incertae sedis</taxon>
        <taxon>Cryomyces</taxon>
    </lineage>
</organism>
<evidence type="ECO:0000256" key="5">
    <source>
        <dbReference type="ARBA" id="ARBA00022737"/>
    </source>
</evidence>
<dbReference type="CDD" id="cd21676">
    <property type="entry name" value="SMP_Mug190"/>
    <property type="match status" value="1"/>
</dbReference>
<keyword evidence="2" id="KW-0813">Transport</keyword>